<reference evidence="1 2" key="1">
    <citation type="submission" date="2016-10" db="EMBL/GenBank/DDBJ databases">
        <authorList>
            <person name="de Groot N.N."/>
        </authorList>
    </citation>
    <scope>NUCLEOTIDE SEQUENCE [LARGE SCALE GENOMIC DNA]</scope>
    <source>
        <strain evidence="1 2">CGMCC 4.5598</strain>
    </source>
</reference>
<dbReference type="RefSeq" id="WP_143082398.1">
    <property type="nucleotide sequence ID" value="NZ_FOHX01000008.1"/>
</dbReference>
<dbReference type="Proteomes" id="UP000199361">
    <property type="component" value="Unassembled WGS sequence"/>
</dbReference>
<sequence length="63" mass="6943">MRILDGRRRTGFGFIRGLSPVILGESPRPGTGSEEMSMKKKIAVKIRKLEKIETTINRGGQSG</sequence>
<dbReference type="OrthoDB" id="9993847at2"/>
<dbReference type="EMBL" id="FOHX01000008">
    <property type="protein sequence ID" value="SEU25377.1"/>
    <property type="molecule type" value="Genomic_DNA"/>
</dbReference>
<protein>
    <submittedName>
        <fullName evidence="1">Uncharacterized protein</fullName>
    </submittedName>
</protein>
<accession>A0A1I0KM03</accession>
<evidence type="ECO:0000313" key="1">
    <source>
        <dbReference type="EMBL" id="SEU25377.1"/>
    </source>
</evidence>
<name>A0A1I0KM03_9ACTN</name>
<dbReference type="AlphaFoldDB" id="A0A1I0KM03"/>
<keyword evidence="2" id="KW-1185">Reference proteome</keyword>
<proteinExistence type="predicted"/>
<organism evidence="1 2">
    <name type="scientific">Nonomuraea wenchangensis</name>
    <dbReference type="NCBI Taxonomy" id="568860"/>
    <lineage>
        <taxon>Bacteria</taxon>
        <taxon>Bacillati</taxon>
        <taxon>Actinomycetota</taxon>
        <taxon>Actinomycetes</taxon>
        <taxon>Streptosporangiales</taxon>
        <taxon>Streptosporangiaceae</taxon>
        <taxon>Nonomuraea</taxon>
    </lineage>
</organism>
<dbReference type="STRING" id="568860.SAMN05421811_108258"/>
<evidence type="ECO:0000313" key="2">
    <source>
        <dbReference type="Proteomes" id="UP000199361"/>
    </source>
</evidence>
<gene>
    <name evidence="1" type="ORF">SAMN05421811_108258</name>
</gene>